<reference evidence="2" key="1">
    <citation type="submission" date="2017-09" db="EMBL/GenBank/DDBJ databases">
        <title>Metaegenomics of thermophilic ammonia-oxidizing enrichment culture.</title>
        <authorList>
            <person name="Kato S."/>
            <person name="Suzuki K."/>
        </authorList>
    </citation>
    <scope>NUCLEOTIDE SEQUENCE [LARGE SCALE GENOMIC DNA]</scope>
</reference>
<evidence type="ECO:0000313" key="2">
    <source>
        <dbReference type="Proteomes" id="UP000236173"/>
    </source>
</evidence>
<dbReference type="Gene3D" id="2.70.98.10">
    <property type="match status" value="1"/>
</dbReference>
<comment type="caution">
    <text evidence="1">The sequence shown here is derived from an EMBL/GenBank/DDBJ whole genome shotgun (WGS) entry which is preliminary data.</text>
</comment>
<accession>A0A2H5XEE6</accession>
<name>A0A2H5XEE6_9BACT</name>
<evidence type="ECO:0008006" key="3">
    <source>
        <dbReference type="Google" id="ProtNLM"/>
    </source>
</evidence>
<dbReference type="Pfam" id="PF14486">
    <property type="entry name" value="DUF4432"/>
    <property type="match status" value="1"/>
</dbReference>
<evidence type="ECO:0000313" key="1">
    <source>
        <dbReference type="EMBL" id="GBC99563.1"/>
    </source>
</evidence>
<gene>
    <name evidence="1" type="ORF">HRbin17_02090</name>
</gene>
<proteinExistence type="predicted"/>
<protein>
    <recommendedName>
        <fullName evidence="3">DUF4432 domain-containing protein</fullName>
    </recommendedName>
</protein>
<dbReference type="GO" id="GO:0030246">
    <property type="term" value="F:carbohydrate binding"/>
    <property type="evidence" value="ECO:0007669"/>
    <property type="project" value="InterPro"/>
</dbReference>
<dbReference type="CDD" id="cd09023">
    <property type="entry name" value="Aldose_epim_Ec_c4013"/>
    <property type="match status" value="1"/>
</dbReference>
<dbReference type="InterPro" id="IPR014718">
    <property type="entry name" value="GH-type_carb-bd"/>
</dbReference>
<sequence length="365" mass="41203">MALLYGREWTREELLKRVGDISQLCGAKVYELLDGPARGVVSVDVWTGGGLTFTVLASRGMDIGMARYRGVALAWRSPTTEIHPAFYEPERYGWLRGFHGGLLTTCGLMHAGHPIDDEGVHYGLHGRASYTPASHLRVDGYWEGEDYFVVVEGRIREGAVFSPVLELHRRITVKLGENRLFIRDTVTNIGFQPSPLLLLYHINLGFPILSEHSELVLPSKNVQPRDPDAEAGVNEYMKFSPPQPNFREQVFFHHLVGARDGSTCAAVINRTLMHGEGLGVYVRWNLNELPHFVQWKMMGEGIYVVGVEPTNAPLHLTRTEMRRQGLLPTLQPNEQRTFNLEIGVLTTRAEIDQFRQFITQLMTGR</sequence>
<dbReference type="Proteomes" id="UP000236173">
    <property type="component" value="Unassembled WGS sequence"/>
</dbReference>
<dbReference type="EMBL" id="BEHT01000030">
    <property type="protein sequence ID" value="GBC99563.1"/>
    <property type="molecule type" value="Genomic_DNA"/>
</dbReference>
<dbReference type="InterPro" id="IPR027839">
    <property type="entry name" value="DUF4432"/>
</dbReference>
<organism evidence="1 2">
    <name type="scientific">Candidatus Fervidibacter japonicus</name>
    <dbReference type="NCBI Taxonomy" id="2035412"/>
    <lineage>
        <taxon>Bacteria</taxon>
        <taxon>Candidatus Fervidibacterota</taxon>
        <taxon>Candidatus Fervidibacter</taxon>
    </lineage>
</organism>
<dbReference type="AlphaFoldDB" id="A0A2H5XEE6"/>